<proteinExistence type="inferred from homology"/>
<evidence type="ECO:0000256" key="2">
    <source>
        <dbReference type="ARBA" id="ARBA00009430"/>
    </source>
</evidence>
<evidence type="ECO:0000256" key="4">
    <source>
        <dbReference type="ARBA" id="ARBA00023163"/>
    </source>
</evidence>
<evidence type="ECO:0000256" key="1">
    <source>
        <dbReference type="ARBA" id="ARBA00004604"/>
    </source>
</evidence>
<sequence length="222" mass="26199">MNALKKERDPESQKDLEESVNINTEALETTTSDAVLNVPTYDSSPVTPQLAYPLDKIILKGEWDFLQDIYQHLEMGTEVTTNAYPSFVCNRIQKLRDIEDEVERKTLSCIFSYITHLVKFKDQNSKMVLPQLRTIESPAYSIDGFTRRRFTFSFSSLLCFVRRNIERRRNTDALRIRKEKQLFDFHWNTSDPSVYLQLSSHEKLKKWKHFLPVMRILPLARF</sequence>
<evidence type="ECO:0000256" key="3">
    <source>
        <dbReference type="ARBA" id="ARBA00022478"/>
    </source>
</evidence>
<dbReference type="EMBL" id="JAFEMO010000009">
    <property type="protein sequence ID" value="KAH7565530.1"/>
    <property type="molecule type" value="Genomic_DNA"/>
</dbReference>
<gene>
    <name evidence="6" type="ORF">JRO89_XS09G0223400</name>
</gene>
<dbReference type="InterPro" id="IPR009668">
    <property type="entry name" value="RNA_pol-assoc_fac_A49-like"/>
</dbReference>
<evidence type="ECO:0000256" key="5">
    <source>
        <dbReference type="ARBA" id="ARBA00023242"/>
    </source>
</evidence>
<keyword evidence="5" id="KW-0539">Nucleus</keyword>
<organism evidence="6 7">
    <name type="scientific">Xanthoceras sorbifolium</name>
    <dbReference type="NCBI Taxonomy" id="99658"/>
    <lineage>
        <taxon>Eukaryota</taxon>
        <taxon>Viridiplantae</taxon>
        <taxon>Streptophyta</taxon>
        <taxon>Embryophyta</taxon>
        <taxon>Tracheophyta</taxon>
        <taxon>Spermatophyta</taxon>
        <taxon>Magnoliopsida</taxon>
        <taxon>eudicotyledons</taxon>
        <taxon>Gunneridae</taxon>
        <taxon>Pentapetalae</taxon>
        <taxon>rosids</taxon>
        <taxon>malvids</taxon>
        <taxon>Sapindales</taxon>
        <taxon>Sapindaceae</taxon>
        <taxon>Xanthoceroideae</taxon>
        <taxon>Xanthoceras</taxon>
    </lineage>
</organism>
<accession>A0ABQ8HMF0</accession>
<keyword evidence="4" id="KW-0804">Transcription</keyword>
<dbReference type="Proteomes" id="UP000827721">
    <property type="component" value="Unassembled WGS sequence"/>
</dbReference>
<protein>
    <submittedName>
        <fullName evidence="6">Uncharacterized protein</fullName>
    </submittedName>
</protein>
<keyword evidence="7" id="KW-1185">Reference proteome</keyword>
<comment type="similarity">
    <text evidence="2">Belongs to the eukaryotic RPA49/POLR1E RNA polymerase subunit family.</text>
</comment>
<dbReference type="Pfam" id="PF06870">
    <property type="entry name" value="RNA_pol_I_A49"/>
    <property type="match status" value="1"/>
</dbReference>
<dbReference type="PANTHER" id="PTHR14440">
    <property type="entry name" value="DNA-DIRECTED RNA POLYMERASE I SUBUNIT RPA49"/>
    <property type="match status" value="1"/>
</dbReference>
<comment type="caution">
    <text evidence="6">The sequence shown here is derived from an EMBL/GenBank/DDBJ whole genome shotgun (WGS) entry which is preliminary data.</text>
</comment>
<reference evidence="6 7" key="1">
    <citation type="submission" date="2021-02" db="EMBL/GenBank/DDBJ databases">
        <title>Plant Genome Project.</title>
        <authorList>
            <person name="Zhang R.-G."/>
        </authorList>
    </citation>
    <scope>NUCLEOTIDE SEQUENCE [LARGE SCALE GENOMIC DNA]</scope>
    <source>
        <tissue evidence="6">Leaves</tissue>
    </source>
</reference>
<evidence type="ECO:0000313" key="6">
    <source>
        <dbReference type="EMBL" id="KAH7565530.1"/>
    </source>
</evidence>
<keyword evidence="3" id="KW-0240">DNA-directed RNA polymerase</keyword>
<evidence type="ECO:0000313" key="7">
    <source>
        <dbReference type="Proteomes" id="UP000827721"/>
    </source>
</evidence>
<comment type="subcellular location">
    <subcellularLocation>
        <location evidence="1">Nucleus</location>
        <location evidence="1">Nucleolus</location>
    </subcellularLocation>
</comment>
<name>A0ABQ8HMF0_9ROSI</name>